<proteinExistence type="predicted"/>
<evidence type="ECO:0000256" key="1">
    <source>
        <dbReference type="SAM" id="MobiDB-lite"/>
    </source>
</evidence>
<protein>
    <submittedName>
        <fullName evidence="2">Uncharacterized protein</fullName>
    </submittedName>
</protein>
<keyword evidence="3" id="KW-1185">Reference proteome</keyword>
<sequence>MPPRDTNSDSDSKERAKLEKEKAKLKGIEKDRDKNRDKNCAGQKDKASSSRKSRESRESRESAKKARLSRRSGYEVPSIDTTFNQASGDNSDIAPGESDQESDQGSDSRPNTLTENHNPPHNDADDLNALDVLNELLNAPQQ</sequence>
<feature type="compositionally biased region" description="Basic and acidic residues" evidence="1">
    <location>
        <begin position="1"/>
        <end position="64"/>
    </location>
</feature>
<gene>
    <name evidence="2" type="ORF">PCON_10919</name>
</gene>
<organism evidence="2 3">
    <name type="scientific">Pyronema omphalodes (strain CBS 100304)</name>
    <name type="common">Pyronema confluens</name>
    <dbReference type="NCBI Taxonomy" id="1076935"/>
    <lineage>
        <taxon>Eukaryota</taxon>
        <taxon>Fungi</taxon>
        <taxon>Dikarya</taxon>
        <taxon>Ascomycota</taxon>
        <taxon>Pezizomycotina</taxon>
        <taxon>Pezizomycetes</taxon>
        <taxon>Pezizales</taxon>
        <taxon>Pyronemataceae</taxon>
        <taxon>Pyronema</taxon>
    </lineage>
</organism>
<dbReference type="Proteomes" id="UP000018144">
    <property type="component" value="Unassembled WGS sequence"/>
</dbReference>
<feature type="compositionally biased region" description="Polar residues" evidence="1">
    <location>
        <begin position="79"/>
        <end position="90"/>
    </location>
</feature>
<name>U4L3J9_PYROM</name>
<dbReference type="AlphaFoldDB" id="U4L3J9"/>
<feature type="region of interest" description="Disordered" evidence="1">
    <location>
        <begin position="1"/>
        <end position="126"/>
    </location>
</feature>
<evidence type="ECO:0000313" key="3">
    <source>
        <dbReference type="Proteomes" id="UP000018144"/>
    </source>
</evidence>
<reference evidence="2 3" key="1">
    <citation type="journal article" date="2013" name="PLoS Genet.">
        <title>The genome and development-dependent transcriptomes of Pyronema confluens: a window into fungal evolution.</title>
        <authorList>
            <person name="Traeger S."/>
            <person name="Altegoer F."/>
            <person name="Freitag M."/>
            <person name="Gabaldon T."/>
            <person name="Kempken F."/>
            <person name="Kumar A."/>
            <person name="Marcet-Houben M."/>
            <person name="Poggeler S."/>
            <person name="Stajich J.E."/>
            <person name="Nowrousian M."/>
        </authorList>
    </citation>
    <scope>NUCLEOTIDE SEQUENCE [LARGE SCALE GENOMIC DNA]</scope>
    <source>
        <strain evidence="3">CBS 100304</strain>
        <tissue evidence="2">Vegetative mycelium</tissue>
    </source>
</reference>
<dbReference type="EMBL" id="HF935612">
    <property type="protein sequence ID" value="CCX11325.1"/>
    <property type="molecule type" value="Genomic_DNA"/>
</dbReference>
<accession>U4L3J9</accession>
<evidence type="ECO:0000313" key="2">
    <source>
        <dbReference type="EMBL" id="CCX11325.1"/>
    </source>
</evidence>